<dbReference type="EMBL" id="QOPC01000008">
    <property type="protein sequence ID" value="RCL38602.1"/>
    <property type="molecule type" value="Genomic_DNA"/>
</dbReference>
<protein>
    <submittedName>
        <fullName evidence="5">tRNA-binding protein</fullName>
    </submittedName>
</protein>
<evidence type="ECO:0000259" key="4">
    <source>
        <dbReference type="PROSITE" id="PS50886"/>
    </source>
</evidence>
<reference evidence="5 6" key="1">
    <citation type="journal article" date="2018" name="Microbiome">
        <title>Fine metagenomic profile of the Mediterranean stratified and mixed water columns revealed by assembly and recruitment.</title>
        <authorList>
            <person name="Haro-Moreno J.M."/>
            <person name="Lopez-Perez M."/>
            <person name="De La Torre J.R."/>
            <person name="Picazo A."/>
            <person name="Camacho A."/>
            <person name="Rodriguez-Valera F."/>
        </authorList>
    </citation>
    <scope>NUCLEOTIDE SEQUENCE [LARGE SCALE GENOMIC DNA]</scope>
    <source>
        <strain evidence="5">MED-G84</strain>
    </source>
</reference>
<keyword evidence="1 3" id="KW-0820">tRNA-binding</keyword>
<proteinExistence type="predicted"/>
<evidence type="ECO:0000256" key="1">
    <source>
        <dbReference type="ARBA" id="ARBA00022555"/>
    </source>
</evidence>
<dbReference type="SUPFAM" id="SSF50249">
    <property type="entry name" value="Nucleic acid-binding proteins"/>
    <property type="match status" value="1"/>
</dbReference>
<dbReference type="Proteomes" id="UP000253032">
    <property type="component" value="Unassembled WGS sequence"/>
</dbReference>
<evidence type="ECO:0000256" key="3">
    <source>
        <dbReference type="PROSITE-ProRule" id="PRU00209"/>
    </source>
</evidence>
<evidence type="ECO:0000256" key="2">
    <source>
        <dbReference type="ARBA" id="ARBA00022884"/>
    </source>
</evidence>
<dbReference type="InterPro" id="IPR012340">
    <property type="entry name" value="NA-bd_OB-fold"/>
</dbReference>
<keyword evidence="2 3" id="KW-0694">RNA-binding</keyword>
<evidence type="ECO:0000313" key="5">
    <source>
        <dbReference type="EMBL" id="RCL38602.1"/>
    </source>
</evidence>
<organism evidence="5 6">
    <name type="scientific">SAR86 cluster bacterium</name>
    <dbReference type="NCBI Taxonomy" id="2030880"/>
    <lineage>
        <taxon>Bacteria</taxon>
        <taxon>Pseudomonadati</taxon>
        <taxon>Pseudomonadota</taxon>
        <taxon>Gammaproteobacteria</taxon>
        <taxon>SAR86 cluster</taxon>
    </lineage>
</organism>
<name>A0A368BP29_9GAMM</name>
<evidence type="ECO:0000313" key="6">
    <source>
        <dbReference type="Proteomes" id="UP000253032"/>
    </source>
</evidence>
<dbReference type="InterPro" id="IPR002547">
    <property type="entry name" value="tRNA-bd_dom"/>
</dbReference>
<dbReference type="GO" id="GO:0000049">
    <property type="term" value="F:tRNA binding"/>
    <property type="evidence" value="ECO:0007669"/>
    <property type="project" value="UniProtKB-UniRule"/>
</dbReference>
<gene>
    <name evidence="5" type="ORF">DBW98_01985</name>
</gene>
<accession>A0A368BP29</accession>
<dbReference type="PROSITE" id="PS50886">
    <property type="entry name" value="TRBD"/>
    <property type="match status" value="1"/>
</dbReference>
<feature type="domain" description="TRNA-binding" evidence="4">
    <location>
        <begin position="9"/>
        <end position="48"/>
    </location>
</feature>
<sequence length="48" mass="5559">MMNDLTWKEFERVDVRVGTILSAEEFKEAIKPAIKMTIDFGEEIGIKK</sequence>
<comment type="caution">
    <text evidence="5">The sequence shown here is derived from an EMBL/GenBank/DDBJ whole genome shotgun (WGS) entry which is preliminary data.</text>
</comment>
<feature type="non-terminal residue" evidence="5">
    <location>
        <position position="48"/>
    </location>
</feature>
<dbReference type="Gene3D" id="2.40.50.140">
    <property type="entry name" value="Nucleic acid-binding proteins"/>
    <property type="match status" value="1"/>
</dbReference>
<dbReference type="AlphaFoldDB" id="A0A368BP29"/>